<dbReference type="InterPro" id="IPR026634">
    <property type="entry name" value="TPST-like"/>
</dbReference>
<proteinExistence type="predicted"/>
<dbReference type="Pfam" id="PF13469">
    <property type="entry name" value="Sulfotransfer_3"/>
    <property type="match status" value="1"/>
</dbReference>
<gene>
    <name evidence="2" type="ORF">A1353_19615</name>
</gene>
<dbReference type="Pfam" id="PF02810">
    <property type="entry name" value="SEC-C"/>
    <property type="match status" value="1"/>
</dbReference>
<dbReference type="Gene3D" id="3.10.450.50">
    <property type="match status" value="1"/>
</dbReference>
<dbReference type="SUPFAM" id="SSF52540">
    <property type="entry name" value="P-loop containing nucleoside triphosphate hydrolases"/>
    <property type="match status" value="1"/>
</dbReference>
<sequence length="551" mass="62328">MSTSVKPNRNAPCPCGSGKKYKVCCANRESQDATKSAIDLQWLHTKAQQAVAGSNFADAEQYFRKLSVLKPSDAYYRASLGQALCWLKRKKEGVGQLLQAARLLERQAIKSRDPRFLVELSSQLMHWGEAGMGEKLARLAVALAPNSPVTLNNLALCLTRINRNNEALPIAQKVCQLLPDHPGCNIALAILEAQLLEREQALNRLDRVIERNDDPEQTARAWLEKAIILDKLGRFDEAFTSMSMAGDKHAAISPFNPEQREMIFDTLDRNRGGFDQNLLQRWPVESLIDDGLPAPAFLLGFLRSGTTLTEQVLGSHPKLLATDESTIVHELTQELERISGVTGDHAKALRPLTINHIKQLRQFYWRRMREEFGEEVMRRQVVDKNALNTIDLGVISVVFPEAKILFALRDPRDVCLSCFMQAFSPSPATINLSSWNGIARQYAAVMSYWLEIRDLIQPSYLELRYEDTVTDFEAAYQRVFEFLGVEWHASVNKFHERAKGRYISTPSFAAVSQPIYNSSLNRWVNYRNHFDTISLQLQPFIEAFGYAVNLG</sequence>
<dbReference type="InterPro" id="IPR011990">
    <property type="entry name" value="TPR-like_helical_dom_sf"/>
</dbReference>
<dbReference type="Proteomes" id="UP000077763">
    <property type="component" value="Unassembled WGS sequence"/>
</dbReference>
<dbReference type="Gene3D" id="3.40.50.300">
    <property type="entry name" value="P-loop containing nucleotide triphosphate hydrolases"/>
    <property type="match status" value="1"/>
</dbReference>
<keyword evidence="1" id="KW-0808">Transferase</keyword>
<dbReference type="RefSeq" id="WP_082880161.1">
    <property type="nucleotide sequence ID" value="NZ_LUUH01000078.1"/>
</dbReference>
<dbReference type="InterPro" id="IPR027417">
    <property type="entry name" value="P-loop_NTPase"/>
</dbReference>
<accession>A0A177M3D5</accession>
<dbReference type="PANTHER" id="PTHR12788:SF10">
    <property type="entry name" value="PROTEIN-TYROSINE SULFOTRANSFERASE"/>
    <property type="match status" value="1"/>
</dbReference>
<dbReference type="SUPFAM" id="SSF48452">
    <property type="entry name" value="TPR-like"/>
    <property type="match status" value="1"/>
</dbReference>
<name>A0A177M3D5_METMH</name>
<dbReference type="EMBL" id="LUUH01000078">
    <property type="protein sequence ID" value="OAI00151.1"/>
    <property type="molecule type" value="Genomic_DNA"/>
</dbReference>
<dbReference type="Pfam" id="PF13432">
    <property type="entry name" value="TPR_16"/>
    <property type="match status" value="1"/>
</dbReference>
<evidence type="ECO:0000313" key="2">
    <source>
        <dbReference type="EMBL" id="OAI00151.1"/>
    </source>
</evidence>
<protein>
    <submittedName>
        <fullName evidence="2">Uncharacterized protein</fullName>
    </submittedName>
</protein>
<reference evidence="2 3" key="1">
    <citation type="submission" date="2016-03" db="EMBL/GenBank/DDBJ databases">
        <authorList>
            <person name="Ploux O."/>
        </authorList>
    </citation>
    <scope>NUCLEOTIDE SEQUENCE [LARGE SCALE GENOMIC DNA]</scope>
    <source>
        <strain evidence="2 3">R-45371</strain>
    </source>
</reference>
<dbReference type="AlphaFoldDB" id="A0A177M3D5"/>
<evidence type="ECO:0000256" key="1">
    <source>
        <dbReference type="ARBA" id="ARBA00022679"/>
    </source>
</evidence>
<evidence type="ECO:0000313" key="3">
    <source>
        <dbReference type="Proteomes" id="UP000077763"/>
    </source>
</evidence>
<dbReference type="GO" id="GO:0008476">
    <property type="term" value="F:protein-tyrosine sulfotransferase activity"/>
    <property type="evidence" value="ECO:0007669"/>
    <property type="project" value="InterPro"/>
</dbReference>
<dbReference type="InterPro" id="IPR004027">
    <property type="entry name" value="SEC_C_motif"/>
</dbReference>
<dbReference type="SUPFAM" id="SSF103642">
    <property type="entry name" value="Sec-C motif"/>
    <property type="match status" value="1"/>
</dbReference>
<dbReference type="PANTHER" id="PTHR12788">
    <property type="entry name" value="PROTEIN-TYROSINE SULFOTRANSFERASE 2"/>
    <property type="match status" value="1"/>
</dbReference>
<comment type="caution">
    <text evidence="2">The sequence shown here is derived from an EMBL/GenBank/DDBJ whole genome shotgun (WGS) entry which is preliminary data.</text>
</comment>
<organism evidence="2 3">
    <name type="scientific">Methylomonas methanica</name>
    <dbReference type="NCBI Taxonomy" id="421"/>
    <lineage>
        <taxon>Bacteria</taxon>
        <taxon>Pseudomonadati</taxon>
        <taxon>Pseudomonadota</taxon>
        <taxon>Gammaproteobacteria</taxon>
        <taxon>Methylococcales</taxon>
        <taxon>Methylococcaceae</taxon>
        <taxon>Methylomonas</taxon>
    </lineage>
</organism>
<dbReference type="Gene3D" id="1.25.40.10">
    <property type="entry name" value="Tetratricopeptide repeat domain"/>
    <property type="match status" value="1"/>
</dbReference>